<comment type="caution">
    <text evidence="2">The sequence shown here is derived from an EMBL/GenBank/DDBJ whole genome shotgun (WGS) entry which is preliminary data.</text>
</comment>
<evidence type="ECO:0000313" key="2">
    <source>
        <dbReference type="EMBL" id="RNL87626.1"/>
    </source>
</evidence>
<gene>
    <name evidence="2" type="ORF">EFW17_02135</name>
</gene>
<sequence>MSQRTSVRVLDDVAVRLRDEFAALSRARVDLCVTDTGRCLANLGHDVAPVVVERLARERLHAVVNSSPPSGLITPIRPNGHDPEPS</sequence>
<dbReference type="RefSeq" id="WP_123199491.1">
    <property type="nucleotide sequence ID" value="NZ_RJMB01000001.1"/>
</dbReference>
<dbReference type="OrthoDB" id="3483344at2"/>
<accession>A0A3N0EI95</accession>
<keyword evidence="3" id="KW-1185">Reference proteome</keyword>
<dbReference type="Proteomes" id="UP000269198">
    <property type="component" value="Unassembled WGS sequence"/>
</dbReference>
<dbReference type="AlphaFoldDB" id="A0A3N0EI95"/>
<dbReference type="Gene3D" id="1.10.8.1060">
    <property type="entry name" value="Corynebacterium glutamicum thioredoxin-dependent arsenate reductase, N-terminal domain"/>
    <property type="match status" value="1"/>
</dbReference>
<organism evidence="2 3">
    <name type="scientific">Halostreptopolyspora alba</name>
    <dbReference type="NCBI Taxonomy" id="2487137"/>
    <lineage>
        <taxon>Bacteria</taxon>
        <taxon>Bacillati</taxon>
        <taxon>Actinomycetota</taxon>
        <taxon>Actinomycetes</taxon>
        <taxon>Streptosporangiales</taxon>
        <taxon>Nocardiopsidaceae</taxon>
        <taxon>Halostreptopolyspora</taxon>
    </lineage>
</organism>
<evidence type="ECO:0000256" key="1">
    <source>
        <dbReference type="SAM" id="MobiDB-lite"/>
    </source>
</evidence>
<dbReference type="EMBL" id="RJMB01000001">
    <property type="protein sequence ID" value="RNL87626.1"/>
    <property type="molecule type" value="Genomic_DNA"/>
</dbReference>
<proteinExistence type="predicted"/>
<protein>
    <submittedName>
        <fullName evidence="2">Uncharacterized protein</fullName>
    </submittedName>
</protein>
<name>A0A3N0EI95_9ACTN</name>
<reference evidence="2 3" key="1">
    <citation type="submission" date="2018-11" db="EMBL/GenBank/DDBJ databases">
        <title>The genome draft of YIM 96095.</title>
        <authorList>
            <person name="Tang S.-K."/>
            <person name="Chunyu W.-X."/>
            <person name="Feng Y.-Z."/>
        </authorList>
    </citation>
    <scope>NUCLEOTIDE SEQUENCE [LARGE SCALE GENOMIC DNA]</scope>
    <source>
        <strain evidence="2 3">YIM 96095</strain>
    </source>
</reference>
<evidence type="ECO:0000313" key="3">
    <source>
        <dbReference type="Proteomes" id="UP000269198"/>
    </source>
</evidence>
<feature type="region of interest" description="Disordered" evidence="1">
    <location>
        <begin position="66"/>
        <end position="86"/>
    </location>
</feature>